<feature type="transmembrane region" description="Helical" evidence="1">
    <location>
        <begin position="257"/>
        <end position="273"/>
    </location>
</feature>
<dbReference type="GO" id="GO:0009103">
    <property type="term" value="P:lipopolysaccharide biosynthetic process"/>
    <property type="evidence" value="ECO:0007669"/>
    <property type="project" value="TreeGrafter"/>
</dbReference>
<feature type="transmembrane region" description="Helical" evidence="1">
    <location>
        <begin position="231"/>
        <end position="250"/>
    </location>
</feature>
<reference evidence="4" key="1">
    <citation type="submission" date="2020-05" db="EMBL/GenBank/DDBJ databases">
        <authorList>
            <person name="Chiriac C."/>
            <person name="Salcher M."/>
            <person name="Ghai R."/>
            <person name="Kavagutti S V."/>
        </authorList>
    </citation>
    <scope>NUCLEOTIDE SEQUENCE</scope>
</reference>
<feature type="transmembrane region" description="Helical" evidence="1">
    <location>
        <begin position="388"/>
        <end position="408"/>
    </location>
</feature>
<evidence type="ECO:0000313" key="4">
    <source>
        <dbReference type="EMBL" id="CAB4901842.1"/>
    </source>
</evidence>
<gene>
    <name evidence="4" type="ORF">UFOPK3610_00171</name>
</gene>
<accession>A0A6J7G0N6</accession>
<dbReference type="PANTHER" id="PTHR23028">
    <property type="entry name" value="ACETYLTRANSFERASE"/>
    <property type="match status" value="1"/>
</dbReference>
<proteinExistence type="predicted"/>
<dbReference type="PANTHER" id="PTHR23028:SF53">
    <property type="entry name" value="ACYL_TRANSF_3 DOMAIN-CONTAINING PROTEIN"/>
    <property type="match status" value="1"/>
</dbReference>
<protein>
    <submittedName>
        <fullName evidence="4">Unannotated protein</fullName>
    </submittedName>
</protein>
<dbReference type="InterPro" id="IPR002656">
    <property type="entry name" value="Acyl_transf_3_dom"/>
</dbReference>
<evidence type="ECO:0000259" key="2">
    <source>
        <dbReference type="Pfam" id="PF01757"/>
    </source>
</evidence>
<evidence type="ECO:0000256" key="1">
    <source>
        <dbReference type="SAM" id="Phobius"/>
    </source>
</evidence>
<keyword evidence="1" id="KW-1133">Transmembrane helix</keyword>
<organism evidence="4">
    <name type="scientific">freshwater metagenome</name>
    <dbReference type="NCBI Taxonomy" id="449393"/>
    <lineage>
        <taxon>unclassified sequences</taxon>
        <taxon>metagenomes</taxon>
        <taxon>ecological metagenomes</taxon>
    </lineage>
</organism>
<feature type="transmembrane region" description="Helical" evidence="1">
    <location>
        <begin position="161"/>
        <end position="178"/>
    </location>
</feature>
<name>A0A6J7G0N6_9ZZZZ</name>
<dbReference type="GO" id="GO:0016747">
    <property type="term" value="F:acyltransferase activity, transferring groups other than amino-acyl groups"/>
    <property type="evidence" value="ECO:0007669"/>
    <property type="project" value="InterPro"/>
</dbReference>
<dbReference type="Pfam" id="PF01757">
    <property type="entry name" value="Acyl_transf_3"/>
    <property type="match status" value="1"/>
</dbReference>
<feature type="transmembrane region" description="Helical" evidence="1">
    <location>
        <begin position="48"/>
        <end position="68"/>
    </location>
</feature>
<keyword evidence="1" id="KW-0472">Membrane</keyword>
<evidence type="ECO:0000259" key="3">
    <source>
        <dbReference type="Pfam" id="PF19040"/>
    </source>
</evidence>
<feature type="transmembrane region" description="Helical" evidence="1">
    <location>
        <begin position="279"/>
        <end position="304"/>
    </location>
</feature>
<sequence length="708" mass="77137">MATAVAGNSVEPMVQVGHGFRPDIEGMRALTLAIIILYHARAPFVSGGFISVDVFFMLSGFLITGLVVREIRKTGRVALGQFWGRRARRLLPAAGLVLLVTGIASFFILPSVEHKDAGLDISAAAVYVANLLFIRTSTDYFAATQIPSPVLHFWTLGVEEQFYLVWPLLLFAIAFFLYRRATKRGREHTNALIIPVTLVVMGVVFVLSFILNVWLTNVSEPVAFFLMPTRAWEFAAGAMVGVGVVQIARIPQWLRSTMGWVGLAFLLWGVLFLKKTMPFPGWTAMIPVIATVLMLIAGTGGIGWGPGVLFRLRPMQAMGRMSYSWYLWHWPVLILGSVALDIAWTSDNWLKLIWLPLLAFIPAYLAYRYVETPLRMVPAIAKSTKVSLLVGLVASLVGLVGGLFIYFMPVHVKVNVDIPQGQLVPGAIQPVPGPAGRLTPSIEQVRNDRPPSYGKCHLPVPETDIPQCIFGDPNGSITVALWGDSHAGQWISALDLIGKENGWKVVSYTKTGCPAPNVTPYLTSYKRGYTECDIWRENVLADMRDSSKPDAVIVDSIKPPSVMDSNGQVVSGDLETPLWDQGWRDAATAVTSMGARFIVIHDTPSLLTDPVLCVDRNADNPAVCDEPADQVVPPLSVDVDVVKGMPGVDTVDFNGGICYVGTCPMVRANLMVFRDQDHLTATYANALAPGMSLSLVPIVVAAAENTAP</sequence>
<feature type="domain" description="Acyltransferase 3" evidence="2">
    <location>
        <begin position="23"/>
        <end position="367"/>
    </location>
</feature>
<feature type="domain" description="SGNH" evidence="3">
    <location>
        <begin position="456"/>
        <end position="689"/>
    </location>
</feature>
<feature type="transmembrane region" description="Helical" evidence="1">
    <location>
        <begin position="89"/>
        <end position="109"/>
    </location>
</feature>
<dbReference type="Pfam" id="PF19040">
    <property type="entry name" value="SGNH"/>
    <property type="match status" value="1"/>
</dbReference>
<dbReference type="EMBL" id="CAFBMR010000003">
    <property type="protein sequence ID" value="CAB4901842.1"/>
    <property type="molecule type" value="Genomic_DNA"/>
</dbReference>
<feature type="transmembrane region" description="Helical" evidence="1">
    <location>
        <begin position="325"/>
        <end position="343"/>
    </location>
</feature>
<dbReference type="GO" id="GO:0016020">
    <property type="term" value="C:membrane"/>
    <property type="evidence" value="ECO:0007669"/>
    <property type="project" value="TreeGrafter"/>
</dbReference>
<feature type="transmembrane region" description="Helical" evidence="1">
    <location>
        <begin position="349"/>
        <end position="367"/>
    </location>
</feature>
<dbReference type="AlphaFoldDB" id="A0A6J7G0N6"/>
<dbReference type="InterPro" id="IPR043968">
    <property type="entry name" value="SGNH"/>
</dbReference>
<dbReference type="InterPro" id="IPR050879">
    <property type="entry name" value="Acyltransferase_3"/>
</dbReference>
<keyword evidence="1" id="KW-0812">Transmembrane</keyword>
<feature type="transmembrane region" description="Helical" evidence="1">
    <location>
        <begin position="190"/>
        <end position="211"/>
    </location>
</feature>